<dbReference type="GO" id="GO:0005886">
    <property type="term" value="C:plasma membrane"/>
    <property type="evidence" value="ECO:0007669"/>
    <property type="project" value="UniProtKB-SubCell"/>
</dbReference>
<dbReference type="Pfam" id="PF02687">
    <property type="entry name" value="FtsX"/>
    <property type="match status" value="1"/>
</dbReference>
<dbReference type="InterPro" id="IPR003838">
    <property type="entry name" value="ABC3_permease_C"/>
</dbReference>
<evidence type="ECO:0000256" key="7">
    <source>
        <dbReference type="SAM" id="Phobius"/>
    </source>
</evidence>
<comment type="subcellular location">
    <subcellularLocation>
        <location evidence="1">Cell membrane</location>
        <topology evidence="1">Multi-pass membrane protein</topology>
    </subcellularLocation>
</comment>
<evidence type="ECO:0000256" key="2">
    <source>
        <dbReference type="ARBA" id="ARBA00022475"/>
    </source>
</evidence>
<evidence type="ECO:0000259" key="8">
    <source>
        <dbReference type="Pfam" id="PF02687"/>
    </source>
</evidence>
<dbReference type="GO" id="GO:0022857">
    <property type="term" value="F:transmembrane transporter activity"/>
    <property type="evidence" value="ECO:0007669"/>
    <property type="project" value="TreeGrafter"/>
</dbReference>
<protein>
    <recommendedName>
        <fullName evidence="8">ABC3 transporter permease C-terminal domain-containing protein</fullName>
    </recommendedName>
</protein>
<evidence type="ECO:0000256" key="4">
    <source>
        <dbReference type="ARBA" id="ARBA00022989"/>
    </source>
</evidence>
<dbReference type="PANTHER" id="PTHR30572:SF4">
    <property type="entry name" value="ABC TRANSPORTER PERMEASE YTRF"/>
    <property type="match status" value="1"/>
</dbReference>
<keyword evidence="3 7" id="KW-0812">Transmembrane</keyword>
<evidence type="ECO:0000256" key="5">
    <source>
        <dbReference type="ARBA" id="ARBA00023136"/>
    </source>
</evidence>
<accession>X1Q3V8</accession>
<dbReference type="InterPro" id="IPR050250">
    <property type="entry name" value="Macrolide_Exporter_MacB"/>
</dbReference>
<evidence type="ECO:0000313" key="9">
    <source>
        <dbReference type="EMBL" id="GAI49431.1"/>
    </source>
</evidence>
<feature type="domain" description="ABC3 transporter permease C-terminal" evidence="8">
    <location>
        <begin position="1"/>
        <end position="62"/>
    </location>
</feature>
<organism evidence="9">
    <name type="scientific">marine sediment metagenome</name>
    <dbReference type="NCBI Taxonomy" id="412755"/>
    <lineage>
        <taxon>unclassified sequences</taxon>
        <taxon>metagenomes</taxon>
        <taxon>ecological metagenomes</taxon>
    </lineage>
</organism>
<comment type="caution">
    <text evidence="9">The sequence shown here is derived from an EMBL/GenBank/DDBJ whole genome shotgun (WGS) entry which is preliminary data.</text>
</comment>
<gene>
    <name evidence="9" type="ORF">S06H3_64014</name>
</gene>
<feature type="non-terminal residue" evidence="9">
    <location>
        <position position="76"/>
    </location>
</feature>
<keyword evidence="4 7" id="KW-1133">Transmembrane helix</keyword>
<name>X1Q3V8_9ZZZZ</name>
<proteinExistence type="inferred from homology"/>
<sequence length="76" mass="8031">MNIMLVSVTERTREIGVRMAVGAKRRDILLQFLLEAAMLSLVGGSIGIAGGWLICKAISLVDIGGMTIQSGVSLEV</sequence>
<evidence type="ECO:0000256" key="3">
    <source>
        <dbReference type="ARBA" id="ARBA00022692"/>
    </source>
</evidence>
<evidence type="ECO:0000256" key="1">
    <source>
        <dbReference type="ARBA" id="ARBA00004651"/>
    </source>
</evidence>
<dbReference type="PANTHER" id="PTHR30572">
    <property type="entry name" value="MEMBRANE COMPONENT OF TRANSPORTER-RELATED"/>
    <property type="match status" value="1"/>
</dbReference>
<reference evidence="9" key="1">
    <citation type="journal article" date="2014" name="Front. Microbiol.">
        <title>High frequency of phylogenetically diverse reductive dehalogenase-homologous genes in deep subseafloor sedimentary metagenomes.</title>
        <authorList>
            <person name="Kawai M."/>
            <person name="Futagami T."/>
            <person name="Toyoda A."/>
            <person name="Takaki Y."/>
            <person name="Nishi S."/>
            <person name="Hori S."/>
            <person name="Arai W."/>
            <person name="Tsubouchi T."/>
            <person name="Morono Y."/>
            <person name="Uchiyama I."/>
            <person name="Ito T."/>
            <person name="Fujiyama A."/>
            <person name="Inagaki F."/>
            <person name="Takami H."/>
        </authorList>
    </citation>
    <scope>NUCLEOTIDE SEQUENCE</scope>
    <source>
        <strain evidence="9">Expedition CK06-06</strain>
    </source>
</reference>
<feature type="transmembrane region" description="Helical" evidence="7">
    <location>
        <begin position="28"/>
        <end position="54"/>
    </location>
</feature>
<keyword evidence="2" id="KW-1003">Cell membrane</keyword>
<dbReference type="EMBL" id="BARV01042624">
    <property type="protein sequence ID" value="GAI49431.1"/>
    <property type="molecule type" value="Genomic_DNA"/>
</dbReference>
<evidence type="ECO:0000256" key="6">
    <source>
        <dbReference type="ARBA" id="ARBA00038076"/>
    </source>
</evidence>
<comment type="similarity">
    <text evidence="6">Belongs to the ABC-4 integral membrane protein family.</text>
</comment>
<keyword evidence="5 7" id="KW-0472">Membrane</keyword>
<dbReference type="AlphaFoldDB" id="X1Q3V8"/>